<dbReference type="EMBL" id="FOLE01000015">
    <property type="protein sequence ID" value="SFC96763.1"/>
    <property type="molecule type" value="Genomic_DNA"/>
</dbReference>
<feature type="chain" id="PRO_5011612081" description="Lipocalin-like domain-containing protein" evidence="1">
    <location>
        <begin position="20"/>
        <end position="152"/>
    </location>
</feature>
<sequence length="152" mass="17323">MANVRTIIFLFLMGLFSQASCKKDNPQPPDVDVVKLTAKSWKFESGTISPNYKGSAVLSTDVLPECSRDNVVTYKLDYTVESQEGNLKCRENSVINGTWGVNTDKKSMYVKLSSEYMNKLEYVEVSDSTLKYRYSWTNIDGTFTIFYKFKAI</sequence>
<organism evidence="3 4">
    <name type="scientific">Flexibacter flexilis DSM 6793</name>
    <dbReference type="NCBI Taxonomy" id="927664"/>
    <lineage>
        <taxon>Bacteria</taxon>
        <taxon>Pseudomonadati</taxon>
        <taxon>Bacteroidota</taxon>
        <taxon>Cytophagia</taxon>
        <taxon>Cytophagales</taxon>
        <taxon>Flexibacteraceae</taxon>
        <taxon>Flexibacter</taxon>
    </lineage>
</organism>
<dbReference type="InterPro" id="IPR024311">
    <property type="entry name" value="Lipocalin-like"/>
</dbReference>
<feature type="domain" description="Lipocalin-like" evidence="2">
    <location>
        <begin position="40"/>
        <end position="132"/>
    </location>
</feature>
<evidence type="ECO:0000256" key="1">
    <source>
        <dbReference type="SAM" id="SignalP"/>
    </source>
</evidence>
<accession>A0A1I1NPS3</accession>
<evidence type="ECO:0000313" key="3">
    <source>
        <dbReference type="EMBL" id="SFC96763.1"/>
    </source>
</evidence>
<evidence type="ECO:0000313" key="4">
    <source>
        <dbReference type="Proteomes" id="UP000199514"/>
    </source>
</evidence>
<dbReference type="Pfam" id="PF13648">
    <property type="entry name" value="Lipocalin_4"/>
    <property type="match status" value="1"/>
</dbReference>
<name>A0A1I1NPS3_9BACT</name>
<dbReference type="AlphaFoldDB" id="A0A1I1NPS3"/>
<keyword evidence="1" id="KW-0732">Signal</keyword>
<reference evidence="3 4" key="1">
    <citation type="submission" date="2016-10" db="EMBL/GenBank/DDBJ databases">
        <authorList>
            <person name="de Groot N.N."/>
        </authorList>
    </citation>
    <scope>NUCLEOTIDE SEQUENCE [LARGE SCALE GENOMIC DNA]</scope>
    <source>
        <strain evidence="3 4">DSM 6793</strain>
    </source>
</reference>
<evidence type="ECO:0000259" key="2">
    <source>
        <dbReference type="Pfam" id="PF13648"/>
    </source>
</evidence>
<dbReference type="Proteomes" id="UP000199514">
    <property type="component" value="Unassembled WGS sequence"/>
</dbReference>
<feature type="signal peptide" evidence="1">
    <location>
        <begin position="1"/>
        <end position="19"/>
    </location>
</feature>
<protein>
    <recommendedName>
        <fullName evidence="2">Lipocalin-like domain-containing protein</fullName>
    </recommendedName>
</protein>
<keyword evidence="4" id="KW-1185">Reference proteome</keyword>
<gene>
    <name evidence="3" type="ORF">SAMN05421780_11513</name>
</gene>
<proteinExistence type="predicted"/>